<gene>
    <name evidence="1" type="ORF">QFC24_002377</name>
</gene>
<dbReference type="EMBL" id="JASBWV010000006">
    <property type="protein sequence ID" value="KAJ9126105.1"/>
    <property type="molecule type" value="Genomic_DNA"/>
</dbReference>
<accession>A0ACC2XRV3</accession>
<evidence type="ECO:0000313" key="2">
    <source>
        <dbReference type="Proteomes" id="UP001234202"/>
    </source>
</evidence>
<comment type="caution">
    <text evidence="1">The sequence shown here is derived from an EMBL/GenBank/DDBJ whole genome shotgun (WGS) entry which is preliminary data.</text>
</comment>
<organism evidence="1 2">
    <name type="scientific">Naganishia onofrii</name>
    <dbReference type="NCBI Taxonomy" id="1851511"/>
    <lineage>
        <taxon>Eukaryota</taxon>
        <taxon>Fungi</taxon>
        <taxon>Dikarya</taxon>
        <taxon>Basidiomycota</taxon>
        <taxon>Agaricomycotina</taxon>
        <taxon>Tremellomycetes</taxon>
        <taxon>Filobasidiales</taxon>
        <taxon>Filobasidiaceae</taxon>
        <taxon>Naganishia</taxon>
    </lineage>
</organism>
<keyword evidence="2" id="KW-1185">Reference proteome</keyword>
<evidence type="ECO:0000313" key="1">
    <source>
        <dbReference type="EMBL" id="KAJ9126105.1"/>
    </source>
</evidence>
<reference evidence="1" key="1">
    <citation type="submission" date="2023-04" db="EMBL/GenBank/DDBJ databases">
        <title>Draft Genome sequencing of Naganishia species isolated from polar environments using Oxford Nanopore Technology.</title>
        <authorList>
            <person name="Leo P."/>
            <person name="Venkateswaran K."/>
        </authorList>
    </citation>
    <scope>NUCLEOTIDE SEQUENCE</scope>
    <source>
        <strain evidence="1">DBVPG 5303</strain>
    </source>
</reference>
<proteinExistence type="predicted"/>
<name>A0ACC2XRV3_9TREE</name>
<protein>
    <submittedName>
        <fullName evidence="1">Uncharacterized protein</fullName>
    </submittedName>
</protein>
<dbReference type="Proteomes" id="UP001234202">
    <property type="component" value="Unassembled WGS sequence"/>
</dbReference>
<sequence>MDKMEQEPDDTPELLHHEQLDSRASTVPPLKATPRSDGNAVLPQPPGQSTEGIHPTPPAVRDPSGPSKRPRKMASPRSDEFTSNGIASSPQTLIYSFCDIDEDTSDTTETAFRISAKEYNVLAQQLGYGHLGLDEIEAAPAREEKHRKKPRSSSSDFWAEILKLEDGLRKEEEDSAKQHHWCFPPRDREMARRVIDKFFHNINRLRPIIDEDHFRLEYGRLSKVTVASEGNNFQPEFLACAHMVLALGTTVMDLEAQQTKSALMKVPISNLPITFAKDKPSDSKKQDGGRSNTIHSAAAMSDRPVPANNFVFPLGHSTLFDKNDVDENIDGVGKDDKAWPSAIFFFQRGMAITISNPRPSLQDLQRMIMVFLWYSNKVPVRALWRLTNNMAAVCLELRLHEDADSQGKHEPDRQLRKQMFHVCFKLDQDVNAILGRSPNLKCHQMSFPSFQPELYQYSSVTRQVGGFLFHDSKPSLTVIAFQLSELSYIKGEILESLYDKSVDPRLLLEATAHASRRLDAFYGALPEQYRFLHDTWIAERNILEKGQQTSSQGKLSTDVMFAAAHVIFEYTVHNLVLLNAASRGFDTVPLEEVRVISERAVRMLWDTRWSTALRPVHETARILQKFHQVFLNESFPTSEAGLQEEHKHYRPDIMKA</sequence>